<keyword evidence="2" id="KW-1185">Reference proteome</keyword>
<accession>A0A418PQN8</accession>
<sequence>MHEPLRDSIEANWEYLIPICFTCKAKSLKLEAIKLTLEVFWDSNEANKLNRILIWLSGDANKGECGV</sequence>
<dbReference type="AlphaFoldDB" id="A0A418PQN8"/>
<dbReference type="Proteomes" id="UP000283522">
    <property type="component" value="Unassembled WGS sequence"/>
</dbReference>
<evidence type="ECO:0000313" key="1">
    <source>
        <dbReference type="EMBL" id="RIW14631.1"/>
    </source>
</evidence>
<proteinExistence type="predicted"/>
<gene>
    <name evidence="1" type="ORF">D0X99_13915</name>
</gene>
<dbReference type="EMBL" id="QXML01000006">
    <property type="protein sequence ID" value="RIW14631.1"/>
    <property type="molecule type" value="Genomic_DNA"/>
</dbReference>
<reference evidence="1 2" key="1">
    <citation type="submission" date="2018-09" db="EMBL/GenBank/DDBJ databases">
        <authorList>
            <person name="Wang X."/>
            <person name="Du Z."/>
        </authorList>
    </citation>
    <scope>NUCLEOTIDE SEQUENCE [LARGE SCALE GENOMIC DNA]</scope>
    <source>
        <strain evidence="1 2">N3</strain>
    </source>
</reference>
<protein>
    <submittedName>
        <fullName evidence="1">Uncharacterized protein</fullName>
    </submittedName>
</protein>
<organism evidence="1 2">
    <name type="scientific">Algoriphagus lacus</name>
    <dbReference type="NCBI Taxonomy" id="2056311"/>
    <lineage>
        <taxon>Bacteria</taxon>
        <taxon>Pseudomonadati</taxon>
        <taxon>Bacteroidota</taxon>
        <taxon>Cytophagia</taxon>
        <taxon>Cytophagales</taxon>
        <taxon>Cyclobacteriaceae</taxon>
        <taxon>Algoriphagus</taxon>
    </lineage>
</organism>
<evidence type="ECO:0000313" key="2">
    <source>
        <dbReference type="Proteomes" id="UP000283522"/>
    </source>
</evidence>
<comment type="caution">
    <text evidence="1">The sequence shown here is derived from an EMBL/GenBank/DDBJ whole genome shotgun (WGS) entry which is preliminary data.</text>
</comment>
<name>A0A418PQN8_9BACT</name>